<keyword evidence="3 6" id="KW-0812">Transmembrane</keyword>
<reference evidence="8" key="2">
    <citation type="submission" date="2024-04" db="EMBL/GenBank/DDBJ databases">
        <authorList>
            <person name="Chen Y."/>
            <person name="Shah S."/>
            <person name="Dougan E. K."/>
            <person name="Thang M."/>
            <person name="Chan C."/>
        </authorList>
    </citation>
    <scope>NUCLEOTIDE SEQUENCE [LARGE SCALE GENOMIC DNA]</scope>
</reference>
<dbReference type="EMBL" id="CAMXCT010005157">
    <property type="protein sequence ID" value="CAI4011584.1"/>
    <property type="molecule type" value="Genomic_DNA"/>
</dbReference>
<feature type="transmembrane region" description="Helical" evidence="6">
    <location>
        <begin position="187"/>
        <end position="208"/>
    </location>
</feature>
<feature type="transmembrane region" description="Helical" evidence="6">
    <location>
        <begin position="120"/>
        <end position="143"/>
    </location>
</feature>
<dbReference type="SUPFAM" id="SSF161070">
    <property type="entry name" value="SNF-like"/>
    <property type="match status" value="1"/>
</dbReference>
<evidence type="ECO:0000313" key="7">
    <source>
        <dbReference type="EMBL" id="CAI4011584.1"/>
    </source>
</evidence>
<evidence type="ECO:0000256" key="4">
    <source>
        <dbReference type="ARBA" id="ARBA00022989"/>
    </source>
</evidence>
<evidence type="ECO:0000256" key="6">
    <source>
        <dbReference type="SAM" id="Phobius"/>
    </source>
</evidence>
<evidence type="ECO:0000256" key="5">
    <source>
        <dbReference type="ARBA" id="ARBA00023136"/>
    </source>
</evidence>
<dbReference type="InterPro" id="IPR037272">
    <property type="entry name" value="SNS_sf"/>
</dbReference>
<feature type="transmembrane region" description="Helical" evidence="6">
    <location>
        <begin position="309"/>
        <end position="330"/>
    </location>
</feature>
<dbReference type="PANTHER" id="PTHR11616">
    <property type="entry name" value="SODIUM/CHLORIDE DEPENDENT TRANSPORTER"/>
    <property type="match status" value="1"/>
</dbReference>
<feature type="non-terminal residue" evidence="7">
    <location>
        <position position="395"/>
    </location>
</feature>
<name>A0A9P1DMF1_9DINO</name>
<evidence type="ECO:0000256" key="2">
    <source>
        <dbReference type="ARBA" id="ARBA00022448"/>
    </source>
</evidence>
<organism evidence="7">
    <name type="scientific">Cladocopium goreaui</name>
    <dbReference type="NCBI Taxonomy" id="2562237"/>
    <lineage>
        <taxon>Eukaryota</taxon>
        <taxon>Sar</taxon>
        <taxon>Alveolata</taxon>
        <taxon>Dinophyceae</taxon>
        <taxon>Suessiales</taxon>
        <taxon>Symbiodiniaceae</taxon>
        <taxon>Cladocopium</taxon>
    </lineage>
</organism>
<evidence type="ECO:0000313" key="8">
    <source>
        <dbReference type="EMBL" id="CAL1164959.1"/>
    </source>
</evidence>
<dbReference type="PROSITE" id="PS50267">
    <property type="entry name" value="NA_NEUROTRAN_SYMP_3"/>
    <property type="match status" value="1"/>
</dbReference>
<evidence type="ECO:0000313" key="10">
    <source>
        <dbReference type="Proteomes" id="UP001152797"/>
    </source>
</evidence>
<sequence>LDDFGGLNLEMLLCLTIAWVLIWLVVFNGVKSSGKVVYFTATFPYLCLAIFLVRALTLPNALTGLKFLFEPDYSHLSDPQVWIHGAIQIFFSLGIGYGSITSFGSFGKKSANFVRDASGVAITNCCTSLIAGCVTFPVLGFLAAELHKTDPCIAGDSLDSLKSIGLSGTGLAFVAFPIAISQMPGSFFFAILFFFMMLLLGIDSQFAYIEAVATVLMDAGIGDKLPRPLLSGIICFISYIIGFLFVTNAGVYFLELFDNYVSIYVMFAVGALECLGLMWTCNGETWRQFKILCEENTGIRLGWISKATWGYICPALCVFLVVVSVTPPFAKVDVMNARSSKAFPEGTGYFPEWSIAVGWILATVPFALMLVVAVWPNVLKSSRAGGSTIFDEMPK</sequence>
<proteinExistence type="predicted"/>
<dbReference type="Proteomes" id="UP001152797">
    <property type="component" value="Unassembled WGS sequence"/>
</dbReference>
<dbReference type="PRINTS" id="PR00176">
    <property type="entry name" value="NANEUSMPORT"/>
</dbReference>
<evidence type="ECO:0000256" key="1">
    <source>
        <dbReference type="ARBA" id="ARBA00004141"/>
    </source>
</evidence>
<gene>
    <name evidence="7" type="ORF">C1SCF055_LOCUS36733</name>
</gene>
<dbReference type="AlphaFoldDB" id="A0A9P1DMF1"/>
<feature type="transmembrane region" description="Helical" evidence="6">
    <location>
        <begin position="42"/>
        <end position="69"/>
    </location>
</feature>
<keyword evidence="10" id="KW-1185">Reference proteome</keyword>
<keyword evidence="2" id="KW-0813">Transport</keyword>
<protein>
    <submittedName>
        <fullName evidence="9">Sodium- and chloride-dependent betaine transporter (BGT-1) (Na(+)/Cl(-) betaine/GABA transporter) (Sodium- and chloride-dependent GABA transporter 2) (GAT-2) (Solute carrier family 6 member 12)</fullName>
    </submittedName>
</protein>
<dbReference type="EMBL" id="CAMXCT030005157">
    <property type="protein sequence ID" value="CAL4798896.1"/>
    <property type="molecule type" value="Genomic_DNA"/>
</dbReference>
<accession>A0A9P1DMF1</accession>
<keyword evidence="4 6" id="KW-1133">Transmembrane helix</keyword>
<evidence type="ECO:0000256" key="3">
    <source>
        <dbReference type="ARBA" id="ARBA00022692"/>
    </source>
</evidence>
<dbReference type="InterPro" id="IPR000175">
    <property type="entry name" value="Na/ntran_symport"/>
</dbReference>
<dbReference type="GO" id="GO:0005886">
    <property type="term" value="C:plasma membrane"/>
    <property type="evidence" value="ECO:0007669"/>
    <property type="project" value="TreeGrafter"/>
</dbReference>
<evidence type="ECO:0000313" key="9">
    <source>
        <dbReference type="EMBL" id="CAL4798896.1"/>
    </source>
</evidence>
<dbReference type="PANTHER" id="PTHR11616:SF240">
    <property type="entry name" value="BLOATED TUBULES, ISOFORM B-RELATED"/>
    <property type="match status" value="1"/>
</dbReference>
<feature type="transmembrane region" description="Helical" evidence="6">
    <location>
        <begin position="12"/>
        <end position="30"/>
    </location>
</feature>
<feature type="transmembrane region" description="Helical" evidence="6">
    <location>
        <begin position="229"/>
        <end position="254"/>
    </location>
</feature>
<feature type="transmembrane region" description="Helical" evidence="6">
    <location>
        <begin position="260"/>
        <end position="281"/>
    </location>
</feature>
<feature type="transmembrane region" description="Helical" evidence="6">
    <location>
        <begin position="81"/>
        <end position="100"/>
    </location>
</feature>
<feature type="transmembrane region" description="Helical" evidence="6">
    <location>
        <begin position="353"/>
        <end position="375"/>
    </location>
</feature>
<keyword evidence="5 6" id="KW-0472">Membrane</keyword>
<comment type="caution">
    <text evidence="7">The sequence shown here is derived from an EMBL/GenBank/DDBJ whole genome shotgun (WGS) entry which is preliminary data.</text>
</comment>
<reference evidence="7" key="1">
    <citation type="submission" date="2022-10" db="EMBL/GenBank/DDBJ databases">
        <authorList>
            <person name="Chen Y."/>
            <person name="Dougan E. K."/>
            <person name="Chan C."/>
            <person name="Rhodes N."/>
            <person name="Thang M."/>
        </authorList>
    </citation>
    <scope>NUCLEOTIDE SEQUENCE</scope>
</reference>
<dbReference type="Pfam" id="PF00209">
    <property type="entry name" value="SNF"/>
    <property type="match status" value="1"/>
</dbReference>
<comment type="subcellular location">
    <subcellularLocation>
        <location evidence="1">Membrane</location>
        <topology evidence="1">Multi-pass membrane protein</topology>
    </subcellularLocation>
</comment>
<dbReference type="GO" id="GO:0035725">
    <property type="term" value="P:sodium ion transmembrane transport"/>
    <property type="evidence" value="ECO:0007669"/>
    <property type="project" value="TreeGrafter"/>
</dbReference>
<dbReference type="OrthoDB" id="6581954at2759"/>
<dbReference type="EMBL" id="CAMXCT020005157">
    <property type="protein sequence ID" value="CAL1164959.1"/>
    <property type="molecule type" value="Genomic_DNA"/>
</dbReference>